<keyword evidence="3" id="KW-1185">Reference proteome</keyword>
<sequence length="68" mass="7516">MVKRRGKPVLSEQCPEVAPATDAALQPRAERLAAIRRAVEAGEYDSEELLAKAFDRMLQRYQSGLAAD</sequence>
<evidence type="ECO:0000313" key="2">
    <source>
        <dbReference type="EMBL" id="TWW11314.1"/>
    </source>
</evidence>
<reference evidence="2 3" key="2">
    <citation type="submission" date="2019-08" db="EMBL/GenBank/DDBJ databases">
        <authorList>
            <person name="Henke P."/>
        </authorList>
    </citation>
    <scope>NUCLEOTIDE SEQUENCE [LARGE SCALE GENOMIC DNA]</scope>
    <source>
        <strain evidence="2">Phe10_nw2017</strain>
    </source>
</reference>
<dbReference type="AlphaFoldDB" id="A0A5C6MEH6"/>
<feature type="region of interest" description="Disordered" evidence="1">
    <location>
        <begin position="1"/>
        <end position="22"/>
    </location>
</feature>
<protein>
    <recommendedName>
        <fullName evidence="4">Anti-sigma-28 factor FlgM C-terminal domain-containing protein</fullName>
    </recommendedName>
</protein>
<name>A0A5C6MEH6_9PLAN</name>
<dbReference type="EMBL" id="SRHE01000063">
    <property type="protein sequence ID" value="TWW11314.1"/>
    <property type="molecule type" value="Genomic_DNA"/>
</dbReference>
<evidence type="ECO:0008006" key="4">
    <source>
        <dbReference type="Google" id="ProtNLM"/>
    </source>
</evidence>
<gene>
    <name evidence="2" type="ORF">E3A20_05180</name>
</gene>
<proteinExistence type="predicted"/>
<evidence type="ECO:0000256" key="1">
    <source>
        <dbReference type="SAM" id="MobiDB-lite"/>
    </source>
</evidence>
<organism evidence="2 3">
    <name type="scientific">Planctomyces bekefii</name>
    <dbReference type="NCBI Taxonomy" id="1653850"/>
    <lineage>
        <taxon>Bacteria</taxon>
        <taxon>Pseudomonadati</taxon>
        <taxon>Planctomycetota</taxon>
        <taxon>Planctomycetia</taxon>
        <taxon>Planctomycetales</taxon>
        <taxon>Planctomycetaceae</taxon>
        <taxon>Planctomyces</taxon>
    </lineage>
</organism>
<dbReference type="Proteomes" id="UP000321083">
    <property type="component" value="Unassembled WGS sequence"/>
</dbReference>
<reference evidence="2 3" key="1">
    <citation type="submission" date="2019-08" db="EMBL/GenBank/DDBJ databases">
        <title>100 year-old enigma solved: identification of Planctomyces bekefii, the type genus and species of the phylum Planctomycetes.</title>
        <authorList>
            <person name="Svetlana D.N."/>
            <person name="Overmann J."/>
        </authorList>
    </citation>
    <scope>NUCLEOTIDE SEQUENCE [LARGE SCALE GENOMIC DNA]</scope>
    <source>
        <strain evidence="2">Phe10_nw2017</strain>
    </source>
</reference>
<evidence type="ECO:0000313" key="3">
    <source>
        <dbReference type="Proteomes" id="UP000321083"/>
    </source>
</evidence>
<comment type="caution">
    <text evidence="2">The sequence shown here is derived from an EMBL/GenBank/DDBJ whole genome shotgun (WGS) entry which is preliminary data.</text>
</comment>
<accession>A0A5C6MEH6</accession>